<dbReference type="eggNOG" id="ENOG502R4VZ">
    <property type="taxonomic scope" value="Eukaryota"/>
</dbReference>
<evidence type="ECO:0000256" key="1">
    <source>
        <dbReference type="SAM" id="Phobius"/>
    </source>
</evidence>
<dbReference type="Gramene" id="OGLUM04G13010.1">
    <property type="protein sequence ID" value="OGLUM04G13010.1"/>
    <property type="gene ID" value="OGLUM04G13010"/>
</dbReference>
<keyword evidence="1" id="KW-0472">Membrane</keyword>
<sequence>MEDPKSSWEALKEFWVRICTKRSKTEYQENRRTEEEIEQIEHEQANGYVNLVLVSLGGVFWSGARAAVGKLKNPYVMSAANAYINFALLSMLIGVAAGSFPRHFKCPLALSGNGVLQGLLFNVLAFNIESFTSLPPEVFKYTPAMDERTIAIVWSVTAGISALIVILVWTLATEDPVCVLVALRLMWYHIARMIDAIRRKKEEAITWWRRPRENRSTGRRSRMHQRLLGCTNF</sequence>
<evidence type="ECO:0000313" key="3">
    <source>
        <dbReference type="Proteomes" id="UP000026961"/>
    </source>
</evidence>
<feature type="transmembrane region" description="Helical" evidence="1">
    <location>
        <begin position="107"/>
        <end position="128"/>
    </location>
</feature>
<dbReference type="AlphaFoldDB" id="A0A0D9ZL11"/>
<accession>A0A0D9ZL11</accession>
<keyword evidence="1" id="KW-1133">Transmembrane helix</keyword>
<feature type="transmembrane region" description="Helical" evidence="1">
    <location>
        <begin position="48"/>
        <end position="68"/>
    </location>
</feature>
<reference evidence="2" key="2">
    <citation type="submission" date="2018-05" db="EMBL/GenBank/DDBJ databases">
        <title>OgluRS3 (Oryza glumaepatula Reference Sequence Version 3).</title>
        <authorList>
            <person name="Zhang J."/>
            <person name="Kudrna D."/>
            <person name="Lee S."/>
            <person name="Talag J."/>
            <person name="Welchert J."/>
            <person name="Wing R.A."/>
        </authorList>
    </citation>
    <scope>NUCLEOTIDE SEQUENCE [LARGE SCALE GENOMIC DNA]</scope>
</reference>
<feature type="transmembrane region" description="Helical" evidence="1">
    <location>
        <begin position="149"/>
        <end position="171"/>
    </location>
</feature>
<evidence type="ECO:0000313" key="2">
    <source>
        <dbReference type="EnsemblPlants" id="OGLUM04G13010.1"/>
    </source>
</evidence>
<organism evidence="2">
    <name type="scientific">Oryza glumipatula</name>
    <dbReference type="NCBI Taxonomy" id="40148"/>
    <lineage>
        <taxon>Eukaryota</taxon>
        <taxon>Viridiplantae</taxon>
        <taxon>Streptophyta</taxon>
        <taxon>Embryophyta</taxon>
        <taxon>Tracheophyta</taxon>
        <taxon>Spermatophyta</taxon>
        <taxon>Magnoliopsida</taxon>
        <taxon>Liliopsida</taxon>
        <taxon>Poales</taxon>
        <taxon>Poaceae</taxon>
        <taxon>BOP clade</taxon>
        <taxon>Oryzoideae</taxon>
        <taxon>Oryzeae</taxon>
        <taxon>Oryzinae</taxon>
        <taxon>Oryza</taxon>
    </lineage>
</organism>
<reference evidence="2" key="1">
    <citation type="submission" date="2015-04" db="UniProtKB">
        <authorList>
            <consortium name="EnsemblPlants"/>
        </authorList>
    </citation>
    <scope>IDENTIFICATION</scope>
</reference>
<protein>
    <submittedName>
        <fullName evidence="2">Uncharacterized protein</fullName>
    </submittedName>
</protein>
<dbReference type="Proteomes" id="UP000026961">
    <property type="component" value="Chromosome 4"/>
</dbReference>
<proteinExistence type="predicted"/>
<dbReference type="HOGENOM" id="CLU_081114_0_0_1"/>
<dbReference type="EnsemblPlants" id="OGLUM04G13010.1">
    <property type="protein sequence ID" value="OGLUM04G13010.1"/>
    <property type="gene ID" value="OGLUM04G13010"/>
</dbReference>
<keyword evidence="1" id="KW-0812">Transmembrane</keyword>
<keyword evidence="3" id="KW-1185">Reference proteome</keyword>
<name>A0A0D9ZL11_9ORYZ</name>
<feature type="transmembrane region" description="Helical" evidence="1">
    <location>
        <begin position="80"/>
        <end position="101"/>
    </location>
</feature>